<evidence type="ECO:0000256" key="4">
    <source>
        <dbReference type="ARBA" id="ARBA00022777"/>
    </source>
</evidence>
<dbReference type="GO" id="GO:0019200">
    <property type="term" value="F:carbohydrate kinase activity"/>
    <property type="evidence" value="ECO:0007669"/>
    <property type="project" value="InterPro"/>
</dbReference>
<accession>A0A0B6YQ57</accession>
<gene>
    <name evidence="9" type="primary">ORF30622</name>
</gene>
<dbReference type="SUPFAM" id="SSF56112">
    <property type="entry name" value="Protein kinase-like (PK-like)"/>
    <property type="match status" value="1"/>
</dbReference>
<dbReference type="GO" id="GO:0016773">
    <property type="term" value="F:phosphotransferase activity, alcohol group as acceptor"/>
    <property type="evidence" value="ECO:0007669"/>
    <property type="project" value="TreeGrafter"/>
</dbReference>
<comment type="subcellular location">
    <subcellularLocation>
        <location evidence="8">Endomembrane system</location>
        <topology evidence="8">Single-pass membrane protein</topology>
    </subcellularLocation>
</comment>
<dbReference type="AlphaFoldDB" id="A0A0B6YQ57"/>
<evidence type="ECO:0000256" key="3">
    <source>
        <dbReference type="ARBA" id="ARBA00022741"/>
    </source>
</evidence>
<keyword evidence="3" id="KW-0547">Nucleotide-binding</keyword>
<evidence type="ECO:0000256" key="2">
    <source>
        <dbReference type="ARBA" id="ARBA00022692"/>
    </source>
</evidence>
<keyword evidence="7" id="KW-0472">Membrane</keyword>
<evidence type="ECO:0000256" key="6">
    <source>
        <dbReference type="ARBA" id="ARBA00022989"/>
    </source>
</evidence>
<keyword evidence="4" id="KW-0418">Kinase</keyword>
<dbReference type="Gene3D" id="1.10.510.10">
    <property type="entry name" value="Transferase(Phosphotransferase) domain 1"/>
    <property type="match status" value="1"/>
</dbReference>
<evidence type="ECO:0008006" key="10">
    <source>
        <dbReference type="Google" id="ProtNLM"/>
    </source>
</evidence>
<sequence length="377" mass="43193">VMFGLFEVSQSQRHKMQSYKFRLGLSTFSYRMGSVLSLCAFLIGIISLKGPLEIWNTAFEQNSVNSTEHRRQLKCINGSFSLKGMESCHPWLSCLEIEKELTLTDRYLGSGAEKIVKEGSWQGHPVAVNILRHEDFFNDFQHNLNMLRLFSKEPGVHANKVVQLVGWCLIQTPVIITEMHSLGSANNVHTILKNKFPIFDTLAFRFDLCIDFVQILYILHSHSDGPRVLCDANDPEKALSQFLLSDNMLLLLNDMDALPVVNKSSGELIKCGHRELSGDFVAPEQLWPYDIKEFDDDIMQYYDEKVDIWKIPDICNYIIGTKAGASKLQLHLFDIHSKCKLEDPEKRPTVKMVLDYYRNVHSKLGWNTTFQKRNGEG</sequence>
<keyword evidence="5" id="KW-0067">ATP-binding</keyword>
<keyword evidence="2" id="KW-0812">Transmembrane</keyword>
<dbReference type="InterPro" id="IPR011009">
    <property type="entry name" value="Kinase-like_dom_sf"/>
</dbReference>
<reference evidence="9" key="1">
    <citation type="submission" date="2014-12" db="EMBL/GenBank/DDBJ databases">
        <title>Insight into the proteome of Arion vulgaris.</title>
        <authorList>
            <person name="Aradska J."/>
            <person name="Bulat T."/>
            <person name="Smidak R."/>
            <person name="Sarate P."/>
            <person name="Gangsoo J."/>
            <person name="Sialana F."/>
            <person name="Bilban M."/>
            <person name="Lubec G."/>
        </authorList>
    </citation>
    <scope>NUCLEOTIDE SEQUENCE</scope>
    <source>
        <tissue evidence="9">Skin</tissue>
    </source>
</reference>
<organism evidence="9">
    <name type="scientific">Arion vulgaris</name>
    <dbReference type="NCBI Taxonomy" id="1028688"/>
    <lineage>
        <taxon>Eukaryota</taxon>
        <taxon>Metazoa</taxon>
        <taxon>Spiralia</taxon>
        <taxon>Lophotrochozoa</taxon>
        <taxon>Mollusca</taxon>
        <taxon>Gastropoda</taxon>
        <taxon>Heterobranchia</taxon>
        <taxon>Euthyneura</taxon>
        <taxon>Panpulmonata</taxon>
        <taxon>Eupulmonata</taxon>
        <taxon>Stylommatophora</taxon>
        <taxon>Helicina</taxon>
        <taxon>Arionoidea</taxon>
        <taxon>Arionidae</taxon>
        <taxon>Arion</taxon>
    </lineage>
</organism>
<evidence type="ECO:0000256" key="7">
    <source>
        <dbReference type="ARBA" id="ARBA00023136"/>
    </source>
</evidence>
<proteinExistence type="predicted"/>
<evidence type="ECO:0000256" key="8">
    <source>
        <dbReference type="ARBA" id="ARBA00037847"/>
    </source>
</evidence>
<dbReference type="InterPro" id="IPR039318">
    <property type="entry name" value="POMK"/>
</dbReference>
<dbReference type="GO" id="GO:0005524">
    <property type="term" value="F:ATP binding"/>
    <property type="evidence" value="ECO:0007669"/>
    <property type="project" value="UniProtKB-KW"/>
</dbReference>
<protein>
    <recommendedName>
        <fullName evidence="10">Protein O-mannose kinase</fullName>
    </recommendedName>
</protein>
<dbReference type="EMBL" id="HACG01010745">
    <property type="protein sequence ID" value="CEK57610.1"/>
    <property type="molecule type" value="Transcribed_RNA"/>
</dbReference>
<dbReference type="GO" id="GO:0006493">
    <property type="term" value="P:protein O-linked glycosylation"/>
    <property type="evidence" value="ECO:0007669"/>
    <property type="project" value="InterPro"/>
</dbReference>
<dbReference type="GO" id="GO:0005789">
    <property type="term" value="C:endoplasmic reticulum membrane"/>
    <property type="evidence" value="ECO:0007669"/>
    <property type="project" value="TreeGrafter"/>
</dbReference>
<keyword evidence="1" id="KW-0808">Transferase</keyword>
<dbReference type="PANTHER" id="PTHR22618:SF2">
    <property type="entry name" value="PROTEIN O-MANNOSE KINASE"/>
    <property type="match status" value="1"/>
</dbReference>
<feature type="non-terminal residue" evidence="9">
    <location>
        <position position="1"/>
    </location>
</feature>
<dbReference type="PANTHER" id="PTHR22618">
    <property type="entry name" value="PROTEIN O-MANNOSE KINASE"/>
    <property type="match status" value="1"/>
</dbReference>
<evidence type="ECO:0000256" key="5">
    <source>
        <dbReference type="ARBA" id="ARBA00022840"/>
    </source>
</evidence>
<evidence type="ECO:0000313" key="9">
    <source>
        <dbReference type="EMBL" id="CEK57610.1"/>
    </source>
</evidence>
<name>A0A0B6YQ57_9EUPU</name>
<evidence type="ECO:0000256" key="1">
    <source>
        <dbReference type="ARBA" id="ARBA00022679"/>
    </source>
</evidence>
<keyword evidence="6" id="KW-1133">Transmembrane helix</keyword>